<dbReference type="AlphaFoldDB" id="A0A3B0NZU4"/>
<dbReference type="GO" id="GO:0033743">
    <property type="term" value="F:peptide-methionine (R)-S-oxide reductase activity"/>
    <property type="evidence" value="ECO:0007669"/>
    <property type="project" value="UniProtKB-EC"/>
</dbReference>
<dbReference type="NCBIfam" id="TIGR00401">
    <property type="entry name" value="msrA"/>
    <property type="match status" value="1"/>
</dbReference>
<dbReference type="InterPro" id="IPR011057">
    <property type="entry name" value="Mss4-like_sf"/>
</dbReference>
<dbReference type="InterPro" id="IPR002569">
    <property type="entry name" value="Met_Sox_Rdtase_MsrA_dom"/>
</dbReference>
<proteinExistence type="inferred from homology"/>
<comment type="catalytic activity">
    <reaction evidence="4">
        <text>L-methionyl-[protein] + [thioredoxin]-disulfide + H2O = L-methionyl-(R)-S-oxide-[protein] + [thioredoxin]-dithiol</text>
        <dbReference type="Rhea" id="RHEA:24164"/>
        <dbReference type="Rhea" id="RHEA-COMP:10698"/>
        <dbReference type="Rhea" id="RHEA-COMP:10700"/>
        <dbReference type="Rhea" id="RHEA-COMP:12313"/>
        <dbReference type="Rhea" id="RHEA-COMP:12314"/>
        <dbReference type="ChEBI" id="CHEBI:15377"/>
        <dbReference type="ChEBI" id="CHEBI:16044"/>
        <dbReference type="ChEBI" id="CHEBI:29950"/>
        <dbReference type="ChEBI" id="CHEBI:45764"/>
        <dbReference type="ChEBI" id="CHEBI:50058"/>
        <dbReference type="EC" id="1.8.4.12"/>
    </reaction>
</comment>
<dbReference type="PROSITE" id="PS51790">
    <property type="entry name" value="MSRB"/>
    <property type="match status" value="1"/>
</dbReference>
<dbReference type="PANTHER" id="PTHR42799">
    <property type="entry name" value="MITOCHONDRIAL PEPTIDE METHIONINE SULFOXIDE REDUCTASE"/>
    <property type="match status" value="1"/>
</dbReference>
<dbReference type="PANTHER" id="PTHR42799:SF2">
    <property type="entry name" value="MITOCHONDRIAL PEPTIDE METHIONINE SULFOXIDE REDUCTASE"/>
    <property type="match status" value="1"/>
</dbReference>
<keyword evidence="2" id="KW-0511">Multifunctional enzyme</keyword>
<evidence type="ECO:0000256" key="3">
    <source>
        <dbReference type="ARBA" id="ARBA00047806"/>
    </source>
</evidence>
<evidence type="ECO:0000313" key="8">
    <source>
        <dbReference type="Proteomes" id="UP000259864"/>
    </source>
</evidence>
<evidence type="ECO:0000313" key="7">
    <source>
        <dbReference type="EMBL" id="SYV90222.1"/>
    </source>
</evidence>
<dbReference type="KEGG" id="mala:NCTC10135_00741"/>
<comment type="catalytic activity">
    <reaction evidence="5">
        <text>[thioredoxin]-disulfide + L-methionine + H2O = L-methionine (S)-S-oxide + [thioredoxin]-dithiol</text>
        <dbReference type="Rhea" id="RHEA:19993"/>
        <dbReference type="Rhea" id="RHEA-COMP:10698"/>
        <dbReference type="Rhea" id="RHEA-COMP:10700"/>
        <dbReference type="ChEBI" id="CHEBI:15377"/>
        <dbReference type="ChEBI" id="CHEBI:29950"/>
        <dbReference type="ChEBI" id="CHEBI:50058"/>
        <dbReference type="ChEBI" id="CHEBI:57844"/>
        <dbReference type="ChEBI" id="CHEBI:58772"/>
        <dbReference type="EC" id="1.8.4.11"/>
    </reaction>
</comment>
<dbReference type="GO" id="GO:0034599">
    <property type="term" value="P:cellular response to oxidative stress"/>
    <property type="evidence" value="ECO:0007669"/>
    <property type="project" value="TreeGrafter"/>
</dbReference>
<dbReference type="Proteomes" id="UP000259864">
    <property type="component" value="Chromosome 1"/>
</dbReference>
<gene>
    <name evidence="7" type="primary">msrA</name>
    <name evidence="7" type="ORF">NCTC10135_00741</name>
</gene>
<dbReference type="Gene3D" id="3.30.1060.10">
    <property type="entry name" value="Peptide methionine sulphoxide reductase MsrA"/>
    <property type="match status" value="1"/>
</dbReference>
<comment type="catalytic activity">
    <reaction evidence="3">
        <text>L-methionyl-[protein] + [thioredoxin]-disulfide + H2O = L-methionyl-(S)-S-oxide-[protein] + [thioredoxin]-dithiol</text>
        <dbReference type="Rhea" id="RHEA:14217"/>
        <dbReference type="Rhea" id="RHEA-COMP:10698"/>
        <dbReference type="Rhea" id="RHEA-COMP:10700"/>
        <dbReference type="Rhea" id="RHEA-COMP:12313"/>
        <dbReference type="Rhea" id="RHEA-COMP:12315"/>
        <dbReference type="ChEBI" id="CHEBI:15377"/>
        <dbReference type="ChEBI" id="CHEBI:16044"/>
        <dbReference type="ChEBI" id="CHEBI:29950"/>
        <dbReference type="ChEBI" id="CHEBI:44120"/>
        <dbReference type="ChEBI" id="CHEBI:50058"/>
        <dbReference type="EC" id="1.8.4.11"/>
    </reaction>
</comment>
<dbReference type="SUPFAM" id="SSF55068">
    <property type="entry name" value="Peptide methionine sulfoxide reductase"/>
    <property type="match status" value="1"/>
</dbReference>
<evidence type="ECO:0000259" key="6">
    <source>
        <dbReference type="PROSITE" id="PS51790"/>
    </source>
</evidence>
<dbReference type="InterPro" id="IPR002579">
    <property type="entry name" value="Met_Sox_Rdtase_MsrB_dom"/>
</dbReference>
<evidence type="ECO:0000256" key="5">
    <source>
        <dbReference type="ARBA" id="ARBA00048782"/>
    </source>
</evidence>
<dbReference type="InterPro" id="IPR036509">
    <property type="entry name" value="Met_Sox_Rdtase_MsrA_sf"/>
</dbReference>
<dbReference type="HAMAP" id="MF_01401">
    <property type="entry name" value="MsrA"/>
    <property type="match status" value="1"/>
</dbReference>
<feature type="non-terminal residue" evidence="7">
    <location>
        <position position="229"/>
    </location>
</feature>
<name>A0A3B0NZU4_9BACT</name>
<dbReference type="Pfam" id="PF01625">
    <property type="entry name" value="PMSR"/>
    <property type="match status" value="1"/>
</dbReference>
<keyword evidence="1" id="KW-0560">Oxidoreductase</keyword>
<dbReference type="EMBL" id="LS991949">
    <property type="protein sequence ID" value="SYV90222.1"/>
    <property type="molecule type" value="Genomic_DNA"/>
</dbReference>
<dbReference type="SUPFAM" id="SSF51316">
    <property type="entry name" value="Mss4-like"/>
    <property type="match status" value="1"/>
</dbReference>
<protein>
    <submittedName>
        <fullName evidence="7">Peptide-methionine (S)-S-oxide reductase</fullName>
    </submittedName>
</protein>
<dbReference type="InterPro" id="IPR050162">
    <property type="entry name" value="MsrA_MetSO_reductase"/>
</dbReference>
<evidence type="ECO:0000256" key="2">
    <source>
        <dbReference type="ARBA" id="ARBA00023268"/>
    </source>
</evidence>
<accession>A0A3B0NZU4</accession>
<reference evidence="8" key="1">
    <citation type="submission" date="2018-06" db="EMBL/GenBank/DDBJ databases">
        <authorList>
            <consortium name="Pathogen Informatics"/>
        </authorList>
    </citation>
    <scope>NUCLEOTIDE SEQUENCE [LARGE SCALE GENOMIC DNA]</scope>
    <source>
        <strain evidence="8">NCTC10135</strain>
    </source>
</reference>
<dbReference type="Pfam" id="PF01641">
    <property type="entry name" value="SelR"/>
    <property type="match status" value="1"/>
</dbReference>
<dbReference type="Gene3D" id="2.170.150.20">
    <property type="entry name" value="Peptide methionine sulfoxide reductase"/>
    <property type="match status" value="1"/>
</dbReference>
<dbReference type="GO" id="GO:0008113">
    <property type="term" value="F:peptide-methionine (S)-S-oxide reductase activity"/>
    <property type="evidence" value="ECO:0007669"/>
    <property type="project" value="UniProtKB-EC"/>
</dbReference>
<evidence type="ECO:0000256" key="1">
    <source>
        <dbReference type="ARBA" id="ARBA00023002"/>
    </source>
</evidence>
<sequence>MEKVIYVAGGCFWGVEAFFAKIKGVVDTEVGYANGITKETSYQNLKNTQHAETLKITYDPNLVSLEELILYLFKIINPSSLNKQGNDVGIQYRTGVYYQDNADLMKLEALFAYLKKDYDPFYVELKPLDHFVVAEEYHQDYLQKNPYGYCHVNLNANYGLTSKDKEIIKQLRKELSLDKLSYEVLKNSATEAPHTSFLNNEYRKGIYVEKITGEPLFSSSTKFDAGCGW</sequence>
<feature type="domain" description="MsrB" evidence="6">
    <location>
        <begin position="170"/>
        <end position="229"/>
    </location>
</feature>
<evidence type="ECO:0000256" key="4">
    <source>
        <dbReference type="ARBA" id="ARBA00048488"/>
    </source>
</evidence>
<organism evidence="7 8">
    <name type="scientific">Metamycoplasma alkalescens</name>
    <dbReference type="NCBI Taxonomy" id="45363"/>
    <lineage>
        <taxon>Bacteria</taxon>
        <taxon>Bacillati</taxon>
        <taxon>Mycoplasmatota</taxon>
        <taxon>Mycoplasmoidales</taxon>
        <taxon>Metamycoplasmataceae</taxon>
        <taxon>Metamycoplasma</taxon>
    </lineage>
</organism>
<dbReference type="GO" id="GO:0005737">
    <property type="term" value="C:cytoplasm"/>
    <property type="evidence" value="ECO:0007669"/>
    <property type="project" value="TreeGrafter"/>
</dbReference>